<comment type="similarity">
    <text evidence="1">Belongs to the peptidase S51 family.</text>
</comment>
<dbReference type="Proteomes" id="UP000554520">
    <property type="component" value="Unassembled WGS sequence"/>
</dbReference>
<evidence type="ECO:0000256" key="4">
    <source>
        <dbReference type="ARBA" id="ARBA00022825"/>
    </source>
</evidence>
<reference evidence="5 6" key="1">
    <citation type="submission" date="2020-08" db="EMBL/GenBank/DDBJ databases">
        <title>Genomic Encyclopedia of Type Strains, Phase III (KMG-III): the genomes of soil and plant-associated and newly described type strains.</title>
        <authorList>
            <person name="Whitman W."/>
        </authorList>
    </citation>
    <scope>NUCLEOTIDE SEQUENCE [LARGE SCALE GENOMIC DNA]</scope>
    <source>
        <strain evidence="5 6">CECT 7015</strain>
    </source>
</reference>
<evidence type="ECO:0000256" key="3">
    <source>
        <dbReference type="ARBA" id="ARBA00022801"/>
    </source>
</evidence>
<keyword evidence="3 5" id="KW-0378">Hydrolase</keyword>
<dbReference type="GO" id="GO:0016805">
    <property type="term" value="F:dipeptidase activity"/>
    <property type="evidence" value="ECO:0007669"/>
    <property type="project" value="UniProtKB-KW"/>
</dbReference>
<dbReference type="InterPro" id="IPR005320">
    <property type="entry name" value="Peptidase_S51"/>
</dbReference>
<dbReference type="AlphaFoldDB" id="A0A839UMC4"/>
<dbReference type="RefSeq" id="WP_246411322.1">
    <property type="nucleotide sequence ID" value="NZ_JACHXN010000041.1"/>
</dbReference>
<accession>A0A839UMC4</accession>
<dbReference type="InterPro" id="IPR029062">
    <property type="entry name" value="Class_I_gatase-like"/>
</dbReference>
<keyword evidence="6" id="KW-1185">Reference proteome</keyword>
<organism evidence="5 6">
    <name type="scientific">Phyllobacterium trifolii</name>
    <dbReference type="NCBI Taxonomy" id="300193"/>
    <lineage>
        <taxon>Bacteria</taxon>
        <taxon>Pseudomonadati</taxon>
        <taxon>Pseudomonadota</taxon>
        <taxon>Alphaproteobacteria</taxon>
        <taxon>Hyphomicrobiales</taxon>
        <taxon>Phyllobacteriaceae</taxon>
        <taxon>Phyllobacterium</taxon>
    </lineage>
</organism>
<dbReference type="SUPFAM" id="SSF52317">
    <property type="entry name" value="Class I glutamine amidotransferase-like"/>
    <property type="match status" value="1"/>
</dbReference>
<dbReference type="GO" id="GO:0008236">
    <property type="term" value="F:serine-type peptidase activity"/>
    <property type="evidence" value="ECO:0007669"/>
    <property type="project" value="UniProtKB-KW"/>
</dbReference>
<name>A0A839UMC4_9HYPH</name>
<keyword evidence="5" id="KW-0224">Dipeptidase</keyword>
<keyword evidence="2" id="KW-0645">Protease</keyword>
<dbReference type="Gene3D" id="3.40.50.880">
    <property type="match status" value="1"/>
</dbReference>
<evidence type="ECO:0000313" key="6">
    <source>
        <dbReference type="Proteomes" id="UP000554520"/>
    </source>
</evidence>
<dbReference type="PANTHER" id="PTHR20842:SF0">
    <property type="entry name" value="ALPHA-ASPARTYL DIPEPTIDASE"/>
    <property type="match status" value="1"/>
</dbReference>
<sequence>MSGKPITAQYDIDLSIFYDLDEVHSRSEVDDLLACDAIHLSGGDTVAFLNRMKRSGMLVVLRDWAENGGILIGTSAGAILMTPTIAVDALFSGQHPEEVLEGGALDLLSFEFFPHLDADPKFLPALLRYSKQTPRTIIGCSDGEGVVVAEGNIECVGKPMWISNGEVVPAQTTEI</sequence>
<evidence type="ECO:0000313" key="5">
    <source>
        <dbReference type="EMBL" id="MBB3149741.1"/>
    </source>
</evidence>
<evidence type="ECO:0000256" key="2">
    <source>
        <dbReference type="ARBA" id="ARBA00022670"/>
    </source>
</evidence>
<dbReference type="EC" id="3.4.13.21" evidence="5"/>
<dbReference type="EMBL" id="JACHXN010000041">
    <property type="protein sequence ID" value="MBB3149741.1"/>
    <property type="molecule type" value="Genomic_DNA"/>
</dbReference>
<keyword evidence="4" id="KW-0720">Serine protease</keyword>
<comment type="caution">
    <text evidence="5">The sequence shown here is derived from an EMBL/GenBank/DDBJ whole genome shotgun (WGS) entry which is preliminary data.</text>
</comment>
<dbReference type="PANTHER" id="PTHR20842">
    <property type="entry name" value="PROTEASE S51 ALPHA-ASPARTYL DIPEPTIDASE"/>
    <property type="match status" value="1"/>
</dbReference>
<protein>
    <submittedName>
        <fullName evidence="5">Dipeptidase E</fullName>
        <ecNumber evidence="5">3.4.13.21</ecNumber>
    </submittedName>
</protein>
<proteinExistence type="inferred from homology"/>
<evidence type="ECO:0000256" key="1">
    <source>
        <dbReference type="ARBA" id="ARBA00006534"/>
    </source>
</evidence>
<dbReference type="GO" id="GO:0006508">
    <property type="term" value="P:proteolysis"/>
    <property type="evidence" value="ECO:0007669"/>
    <property type="project" value="UniProtKB-KW"/>
</dbReference>
<gene>
    <name evidence="5" type="ORF">FHS21_006195</name>
</gene>
<dbReference type="Pfam" id="PF03575">
    <property type="entry name" value="Peptidase_S51"/>
    <property type="match status" value="1"/>
</dbReference>